<evidence type="ECO:0000256" key="1">
    <source>
        <dbReference type="ARBA" id="ARBA00010169"/>
    </source>
</evidence>
<accession>A0A1F2PBB1</accession>
<dbReference type="EMBL" id="LYOS01000001">
    <property type="protein sequence ID" value="OFV68533.1"/>
    <property type="molecule type" value="Genomic_DNA"/>
</dbReference>
<dbReference type="STRING" id="1838285.SCAL_000209"/>
<sequence>MTQNDFVVILSTSPCDEAERIAERLVDEHLAACVNITEVRSIFHWEGELCNEKESLMVIKTKRAMVETVISRIKEIHPYEIPEIIVLPITGGYDAYLSWISNEVDGA</sequence>
<comment type="caution">
    <text evidence="2">The sequence shown here is derived from an EMBL/GenBank/DDBJ whole genome shotgun (WGS) entry which is preliminary data.</text>
</comment>
<dbReference type="InterPro" id="IPR011322">
    <property type="entry name" value="N-reg_PII-like_a/b"/>
</dbReference>
<evidence type="ECO:0000313" key="2">
    <source>
        <dbReference type="EMBL" id="OFV68533.1"/>
    </source>
</evidence>
<dbReference type="InterPro" id="IPR015867">
    <property type="entry name" value="N-reg_PII/ATP_PRibTrfase_C"/>
</dbReference>
<dbReference type="GO" id="GO:0010038">
    <property type="term" value="P:response to metal ion"/>
    <property type="evidence" value="ECO:0007669"/>
    <property type="project" value="InterPro"/>
</dbReference>
<protein>
    <submittedName>
        <fullName evidence="2">Divalent ion tolerance protein, CutA1</fullName>
    </submittedName>
</protein>
<gene>
    <name evidence="2" type="ORF">SCAL_000209</name>
</gene>
<organism evidence="2 3">
    <name type="scientific">Candidatus Syntropharchaeum caldarium</name>
    <dbReference type="NCBI Taxonomy" id="1838285"/>
    <lineage>
        <taxon>Archaea</taxon>
        <taxon>Methanobacteriati</taxon>
        <taxon>Methanobacteriota</taxon>
        <taxon>Stenosarchaea group</taxon>
        <taxon>Methanomicrobia</taxon>
        <taxon>Methanosarcinales</taxon>
        <taxon>ANME-2 cluster</taxon>
        <taxon>Candidatus Syntropharchaeum</taxon>
    </lineage>
</organism>
<name>A0A1F2PBB1_9EURY</name>
<evidence type="ECO:0000313" key="3">
    <source>
        <dbReference type="Proteomes" id="UP000186940"/>
    </source>
</evidence>
<dbReference type="PANTHER" id="PTHR23419:SF8">
    <property type="entry name" value="FI09726P"/>
    <property type="match status" value="1"/>
</dbReference>
<dbReference type="InterPro" id="IPR004323">
    <property type="entry name" value="Ion_tolerance_CutA"/>
</dbReference>
<dbReference type="SUPFAM" id="SSF54913">
    <property type="entry name" value="GlnB-like"/>
    <property type="match status" value="1"/>
</dbReference>
<dbReference type="Pfam" id="PF03091">
    <property type="entry name" value="CutA1"/>
    <property type="match status" value="1"/>
</dbReference>
<reference evidence="2" key="1">
    <citation type="submission" date="2016-05" db="EMBL/GenBank/DDBJ databases">
        <title>Microbial consortia oxidize butane by reversing methanogenesis.</title>
        <authorList>
            <person name="Laso-Perez R."/>
            <person name="Richter M."/>
            <person name="Wegener G."/>
            <person name="Musat F."/>
        </authorList>
    </citation>
    <scope>NUCLEOTIDE SEQUENCE [LARGE SCALE GENOMIC DNA]</scope>
    <source>
        <strain evidence="2">BOX2</strain>
    </source>
</reference>
<dbReference type="Gene3D" id="3.30.70.120">
    <property type="match status" value="1"/>
</dbReference>
<comment type="similarity">
    <text evidence="1">Belongs to the CutA family.</text>
</comment>
<proteinExistence type="inferred from homology"/>
<dbReference type="AlphaFoldDB" id="A0A1F2PBB1"/>
<dbReference type="GO" id="GO:0005507">
    <property type="term" value="F:copper ion binding"/>
    <property type="evidence" value="ECO:0007669"/>
    <property type="project" value="TreeGrafter"/>
</dbReference>
<keyword evidence="3" id="KW-1185">Reference proteome</keyword>
<dbReference type="PANTHER" id="PTHR23419">
    <property type="entry name" value="DIVALENT CATION TOLERANCE CUTA-RELATED"/>
    <property type="match status" value="1"/>
</dbReference>
<dbReference type="Proteomes" id="UP000186940">
    <property type="component" value="Unassembled WGS sequence"/>
</dbReference>